<accession>A0A0B6ZHF1</accession>
<proteinExistence type="predicted"/>
<dbReference type="AlphaFoldDB" id="A0A0B6ZHF1"/>
<name>A0A0B6ZHF1_9EUPU</name>
<organism evidence="1">
    <name type="scientific">Arion vulgaris</name>
    <dbReference type="NCBI Taxonomy" id="1028688"/>
    <lineage>
        <taxon>Eukaryota</taxon>
        <taxon>Metazoa</taxon>
        <taxon>Spiralia</taxon>
        <taxon>Lophotrochozoa</taxon>
        <taxon>Mollusca</taxon>
        <taxon>Gastropoda</taxon>
        <taxon>Heterobranchia</taxon>
        <taxon>Euthyneura</taxon>
        <taxon>Panpulmonata</taxon>
        <taxon>Eupulmonata</taxon>
        <taxon>Stylommatophora</taxon>
        <taxon>Helicina</taxon>
        <taxon>Arionoidea</taxon>
        <taxon>Arionidae</taxon>
        <taxon>Arion</taxon>
    </lineage>
</organism>
<dbReference type="EMBL" id="HACG01021063">
    <property type="protein sequence ID" value="CEK67928.1"/>
    <property type="molecule type" value="Transcribed_RNA"/>
</dbReference>
<gene>
    <name evidence="1" type="primary">ORF64449</name>
</gene>
<evidence type="ECO:0000313" key="1">
    <source>
        <dbReference type="EMBL" id="CEK67928.1"/>
    </source>
</evidence>
<protein>
    <submittedName>
        <fullName evidence="1">Uncharacterized protein</fullName>
    </submittedName>
</protein>
<sequence>MLIRCSGYKANCHLFKRGATEITEVVKSTICEAHTKVSFRNLSVSRRCEAKQNLRKGEIKR</sequence>
<reference evidence="1" key="1">
    <citation type="submission" date="2014-12" db="EMBL/GenBank/DDBJ databases">
        <title>Insight into the proteome of Arion vulgaris.</title>
        <authorList>
            <person name="Aradska J."/>
            <person name="Bulat T."/>
            <person name="Smidak R."/>
            <person name="Sarate P."/>
            <person name="Gangsoo J."/>
            <person name="Sialana F."/>
            <person name="Bilban M."/>
            <person name="Lubec G."/>
        </authorList>
    </citation>
    <scope>NUCLEOTIDE SEQUENCE</scope>
    <source>
        <tissue evidence="1">Skin</tissue>
    </source>
</reference>